<evidence type="ECO:0000313" key="2">
    <source>
        <dbReference type="Proteomes" id="UP001497516"/>
    </source>
</evidence>
<reference evidence="1 2" key="1">
    <citation type="submission" date="2024-04" db="EMBL/GenBank/DDBJ databases">
        <authorList>
            <person name="Fracassetti M."/>
        </authorList>
    </citation>
    <scope>NUCLEOTIDE SEQUENCE [LARGE SCALE GENOMIC DNA]</scope>
</reference>
<proteinExistence type="predicted"/>
<name>A0AAV2E8W4_9ROSI</name>
<evidence type="ECO:0000313" key="1">
    <source>
        <dbReference type="EMBL" id="CAL1382346.1"/>
    </source>
</evidence>
<dbReference type="EMBL" id="OZ034817">
    <property type="protein sequence ID" value="CAL1382346.1"/>
    <property type="molecule type" value="Genomic_DNA"/>
</dbReference>
<protein>
    <submittedName>
        <fullName evidence="1">Uncharacterized protein</fullName>
    </submittedName>
</protein>
<gene>
    <name evidence="1" type="ORF">LTRI10_LOCUS23674</name>
</gene>
<accession>A0AAV2E8W4</accession>
<dbReference type="Proteomes" id="UP001497516">
    <property type="component" value="Chromosome 4"/>
</dbReference>
<keyword evidence="2" id="KW-1185">Reference proteome</keyword>
<sequence length="95" mass="10420">MSTEQDIKYGWNNVHRLVNTSDRGNSVDHSLPRSSELDFYIIIGPVVITGRGETTTAAVGKQREPTMVISAGESDCPTQDGFLDLLALVSTLLRR</sequence>
<dbReference type="AlphaFoldDB" id="A0AAV2E8W4"/>
<organism evidence="1 2">
    <name type="scientific">Linum trigynum</name>
    <dbReference type="NCBI Taxonomy" id="586398"/>
    <lineage>
        <taxon>Eukaryota</taxon>
        <taxon>Viridiplantae</taxon>
        <taxon>Streptophyta</taxon>
        <taxon>Embryophyta</taxon>
        <taxon>Tracheophyta</taxon>
        <taxon>Spermatophyta</taxon>
        <taxon>Magnoliopsida</taxon>
        <taxon>eudicotyledons</taxon>
        <taxon>Gunneridae</taxon>
        <taxon>Pentapetalae</taxon>
        <taxon>rosids</taxon>
        <taxon>fabids</taxon>
        <taxon>Malpighiales</taxon>
        <taxon>Linaceae</taxon>
        <taxon>Linum</taxon>
    </lineage>
</organism>